<name>A0A9Q1DJP3_CONCO</name>
<keyword evidence="1" id="KW-0812">Transmembrane</keyword>
<evidence type="ECO:0000313" key="3">
    <source>
        <dbReference type="Proteomes" id="UP001152803"/>
    </source>
</evidence>
<accession>A0A9Q1DJP3</accession>
<protein>
    <submittedName>
        <fullName evidence="2">Uncharacterized protein</fullName>
    </submittedName>
</protein>
<keyword evidence="1" id="KW-1133">Transmembrane helix</keyword>
<dbReference type="AlphaFoldDB" id="A0A9Q1DJP3"/>
<feature type="transmembrane region" description="Helical" evidence="1">
    <location>
        <begin position="38"/>
        <end position="63"/>
    </location>
</feature>
<proteinExistence type="predicted"/>
<evidence type="ECO:0000313" key="2">
    <source>
        <dbReference type="EMBL" id="KAJ8272192.1"/>
    </source>
</evidence>
<keyword evidence="3" id="KW-1185">Reference proteome</keyword>
<keyword evidence="1" id="KW-0472">Membrane</keyword>
<dbReference type="EMBL" id="JAFJMO010000007">
    <property type="protein sequence ID" value="KAJ8272192.1"/>
    <property type="molecule type" value="Genomic_DNA"/>
</dbReference>
<dbReference type="Proteomes" id="UP001152803">
    <property type="component" value="Unassembled WGS sequence"/>
</dbReference>
<organism evidence="2 3">
    <name type="scientific">Conger conger</name>
    <name type="common">Conger eel</name>
    <name type="synonym">Muraena conger</name>
    <dbReference type="NCBI Taxonomy" id="82655"/>
    <lineage>
        <taxon>Eukaryota</taxon>
        <taxon>Metazoa</taxon>
        <taxon>Chordata</taxon>
        <taxon>Craniata</taxon>
        <taxon>Vertebrata</taxon>
        <taxon>Euteleostomi</taxon>
        <taxon>Actinopterygii</taxon>
        <taxon>Neopterygii</taxon>
        <taxon>Teleostei</taxon>
        <taxon>Anguilliformes</taxon>
        <taxon>Congridae</taxon>
        <taxon>Conger</taxon>
    </lineage>
</organism>
<comment type="caution">
    <text evidence="2">The sequence shown here is derived from an EMBL/GenBank/DDBJ whole genome shotgun (WGS) entry which is preliminary data.</text>
</comment>
<gene>
    <name evidence="2" type="ORF">COCON_G00110510</name>
</gene>
<evidence type="ECO:0000256" key="1">
    <source>
        <dbReference type="SAM" id="Phobius"/>
    </source>
</evidence>
<sequence length="101" mass="11647">MQQQEQTCRTFTYTTELIGMDAIFPTVNRRLRYVLLHIAMYCAVPDIILKVVSSPFFFFFFFFSSNATVQIKPLYRGLGEYTILTGWNVCVKTTRTAGVVI</sequence>
<reference evidence="2" key="1">
    <citation type="journal article" date="2023" name="Science">
        <title>Genome structures resolve the early diversification of teleost fishes.</title>
        <authorList>
            <person name="Parey E."/>
            <person name="Louis A."/>
            <person name="Montfort J."/>
            <person name="Bouchez O."/>
            <person name="Roques C."/>
            <person name="Iampietro C."/>
            <person name="Lluch J."/>
            <person name="Castinel A."/>
            <person name="Donnadieu C."/>
            <person name="Desvignes T."/>
            <person name="Floi Bucao C."/>
            <person name="Jouanno E."/>
            <person name="Wen M."/>
            <person name="Mejri S."/>
            <person name="Dirks R."/>
            <person name="Jansen H."/>
            <person name="Henkel C."/>
            <person name="Chen W.J."/>
            <person name="Zahm M."/>
            <person name="Cabau C."/>
            <person name="Klopp C."/>
            <person name="Thompson A.W."/>
            <person name="Robinson-Rechavi M."/>
            <person name="Braasch I."/>
            <person name="Lecointre G."/>
            <person name="Bobe J."/>
            <person name="Postlethwait J.H."/>
            <person name="Berthelot C."/>
            <person name="Roest Crollius H."/>
            <person name="Guiguen Y."/>
        </authorList>
    </citation>
    <scope>NUCLEOTIDE SEQUENCE</scope>
    <source>
        <strain evidence="2">Concon-B</strain>
    </source>
</reference>